<comment type="caution">
    <text evidence="10">The sequence shown here is derived from an EMBL/GenBank/DDBJ whole genome shotgun (WGS) entry which is preliminary data.</text>
</comment>
<feature type="domain" description="Major facilitator superfamily (MFS) profile" evidence="9">
    <location>
        <begin position="27"/>
        <end position="513"/>
    </location>
</feature>
<evidence type="ECO:0000256" key="3">
    <source>
        <dbReference type="ARBA" id="ARBA00022475"/>
    </source>
</evidence>
<feature type="transmembrane region" description="Helical" evidence="8">
    <location>
        <begin position="118"/>
        <end position="139"/>
    </location>
</feature>
<evidence type="ECO:0000256" key="8">
    <source>
        <dbReference type="SAM" id="Phobius"/>
    </source>
</evidence>
<evidence type="ECO:0000256" key="2">
    <source>
        <dbReference type="ARBA" id="ARBA00022448"/>
    </source>
</evidence>
<dbReference type="PANTHER" id="PTHR42718:SF47">
    <property type="entry name" value="METHYL VIOLOGEN RESISTANCE PROTEIN SMVA"/>
    <property type="match status" value="1"/>
</dbReference>
<gene>
    <name evidence="10" type="ORF">EHYA_06415</name>
</gene>
<feature type="transmembrane region" description="Helical" evidence="8">
    <location>
        <begin position="281"/>
        <end position="302"/>
    </location>
</feature>
<feature type="transmembrane region" description="Helical" evidence="8">
    <location>
        <begin position="25"/>
        <end position="51"/>
    </location>
</feature>
<dbReference type="Proteomes" id="UP000286931">
    <property type="component" value="Unassembled WGS sequence"/>
</dbReference>
<keyword evidence="2" id="KW-0813">Transport</keyword>
<evidence type="ECO:0000313" key="11">
    <source>
        <dbReference type="Proteomes" id="UP000286931"/>
    </source>
</evidence>
<dbReference type="GO" id="GO:0005886">
    <property type="term" value="C:plasma membrane"/>
    <property type="evidence" value="ECO:0007669"/>
    <property type="project" value="UniProtKB-SubCell"/>
</dbReference>
<keyword evidence="3" id="KW-1003">Cell membrane</keyword>
<feature type="transmembrane region" description="Helical" evidence="8">
    <location>
        <begin position="211"/>
        <end position="232"/>
    </location>
</feature>
<keyword evidence="5 8" id="KW-1133">Transmembrane helix</keyword>
<dbReference type="Gene3D" id="1.20.1250.20">
    <property type="entry name" value="MFS general substrate transporter like domains"/>
    <property type="match status" value="1"/>
</dbReference>
<dbReference type="GO" id="GO:0022857">
    <property type="term" value="F:transmembrane transporter activity"/>
    <property type="evidence" value="ECO:0007669"/>
    <property type="project" value="InterPro"/>
</dbReference>
<evidence type="ECO:0000259" key="9">
    <source>
        <dbReference type="PROSITE" id="PS50850"/>
    </source>
</evidence>
<reference evidence="10 11" key="1">
    <citation type="submission" date="2018-12" db="EMBL/GenBank/DDBJ databases">
        <title>Draft genome sequence of Embleya hyalina NBRC 13850T.</title>
        <authorList>
            <person name="Komaki H."/>
            <person name="Hosoyama A."/>
            <person name="Kimura A."/>
            <person name="Ichikawa N."/>
            <person name="Tamura T."/>
        </authorList>
    </citation>
    <scope>NUCLEOTIDE SEQUENCE [LARGE SCALE GENOMIC DNA]</scope>
    <source>
        <strain evidence="10 11">NBRC 13850</strain>
    </source>
</reference>
<feature type="transmembrane region" description="Helical" evidence="8">
    <location>
        <begin position="418"/>
        <end position="435"/>
    </location>
</feature>
<evidence type="ECO:0000313" key="10">
    <source>
        <dbReference type="EMBL" id="GCD98704.1"/>
    </source>
</evidence>
<dbReference type="GO" id="GO:0046677">
    <property type="term" value="P:response to antibiotic"/>
    <property type="evidence" value="ECO:0007669"/>
    <property type="project" value="UniProtKB-KW"/>
</dbReference>
<feature type="transmembrane region" description="Helical" evidence="8">
    <location>
        <begin position="346"/>
        <end position="366"/>
    </location>
</feature>
<feature type="transmembrane region" description="Helical" evidence="8">
    <location>
        <begin position="244"/>
        <end position="260"/>
    </location>
</feature>
<feature type="transmembrane region" description="Helical" evidence="8">
    <location>
        <begin position="151"/>
        <end position="171"/>
    </location>
</feature>
<sequence>MAAPTSSIPAHTGTGGPAKGAPGRWIALGVLTLSVLLVAIDATVLGLAIPFLSEDLEPTGTQLLWIGDVYSFVIAGLLVTAGTLGDRIGRKKLLLFGSAAFGALSVAAAYAPSAEALIAARVAMGVAGASLMPSTLALVRNIFPDARERSFAIGVWGAMSMAGAAFGPVVGGFLLEHFWWGSVFLINLPVMAVLIAVGVKMLPESRNPNPGPWDMLSAALSLVGMIATVYAVKEAATHGLLRPDVWAALAIGVTALVWFGRRQLSLPVPLLDMRLFRNRAFSGSVLADLLTVLGMSGLIFFLSQFLQLVQGRSPLQAGLAELPATVGAIVSGLLAGAAARRLTPRVVVTSGLTAIGLALGALTVLAEDTPYLYLGGVLLLVGVGAGFSFTVTADLILGSAPKENAGAASAVSETAYELGAALGIALLGSVVTGIYRGHLTVPEGVSGPAADGARESLAGAAEAADTVSGQVAADLTHSANDAFLEGLRIAAGAGAVVLLAAAVAAWFMLRGAQTAGSDVEH</sequence>
<keyword evidence="7" id="KW-0046">Antibiotic resistance</keyword>
<feature type="transmembrane region" description="Helical" evidence="8">
    <location>
        <begin position="63"/>
        <end position="81"/>
    </location>
</feature>
<comment type="subcellular location">
    <subcellularLocation>
        <location evidence="1">Cell membrane</location>
        <topology evidence="1">Multi-pass membrane protein</topology>
    </subcellularLocation>
</comment>
<dbReference type="InterPro" id="IPR020846">
    <property type="entry name" value="MFS_dom"/>
</dbReference>
<keyword evidence="4 8" id="KW-0812">Transmembrane</keyword>
<dbReference type="InterPro" id="IPR036259">
    <property type="entry name" value="MFS_trans_sf"/>
</dbReference>
<organism evidence="10 11">
    <name type="scientific">Embleya hyalina</name>
    <dbReference type="NCBI Taxonomy" id="516124"/>
    <lineage>
        <taxon>Bacteria</taxon>
        <taxon>Bacillati</taxon>
        <taxon>Actinomycetota</taxon>
        <taxon>Actinomycetes</taxon>
        <taxon>Kitasatosporales</taxon>
        <taxon>Streptomycetaceae</taxon>
        <taxon>Embleya</taxon>
    </lineage>
</organism>
<evidence type="ECO:0000256" key="5">
    <source>
        <dbReference type="ARBA" id="ARBA00022989"/>
    </source>
</evidence>
<evidence type="ECO:0000256" key="6">
    <source>
        <dbReference type="ARBA" id="ARBA00023136"/>
    </source>
</evidence>
<feature type="transmembrane region" description="Helical" evidence="8">
    <location>
        <begin position="322"/>
        <end position="339"/>
    </location>
</feature>
<dbReference type="InterPro" id="IPR011701">
    <property type="entry name" value="MFS"/>
</dbReference>
<keyword evidence="6 8" id="KW-0472">Membrane</keyword>
<dbReference type="RefSeq" id="WP_246127023.1">
    <property type="nucleotide sequence ID" value="NZ_BIFH01000029.1"/>
</dbReference>
<dbReference type="CDD" id="cd17321">
    <property type="entry name" value="MFS_MMR_MDR_like"/>
    <property type="match status" value="1"/>
</dbReference>
<evidence type="ECO:0000256" key="1">
    <source>
        <dbReference type="ARBA" id="ARBA00004651"/>
    </source>
</evidence>
<dbReference type="EMBL" id="BIFH01000029">
    <property type="protein sequence ID" value="GCD98704.1"/>
    <property type="molecule type" value="Genomic_DNA"/>
</dbReference>
<evidence type="ECO:0000256" key="7">
    <source>
        <dbReference type="ARBA" id="ARBA00023251"/>
    </source>
</evidence>
<proteinExistence type="predicted"/>
<dbReference type="SUPFAM" id="SSF103473">
    <property type="entry name" value="MFS general substrate transporter"/>
    <property type="match status" value="1"/>
</dbReference>
<feature type="transmembrane region" description="Helical" evidence="8">
    <location>
        <begin position="372"/>
        <end position="397"/>
    </location>
</feature>
<feature type="transmembrane region" description="Helical" evidence="8">
    <location>
        <begin position="93"/>
        <end position="112"/>
    </location>
</feature>
<feature type="transmembrane region" description="Helical" evidence="8">
    <location>
        <begin position="177"/>
        <end position="199"/>
    </location>
</feature>
<keyword evidence="11" id="KW-1185">Reference proteome</keyword>
<protein>
    <submittedName>
        <fullName evidence="10">MFS transporter</fullName>
    </submittedName>
</protein>
<accession>A0A401YVS1</accession>
<dbReference type="AlphaFoldDB" id="A0A401YVS1"/>
<dbReference type="Pfam" id="PF07690">
    <property type="entry name" value="MFS_1"/>
    <property type="match status" value="1"/>
</dbReference>
<dbReference type="Gene3D" id="1.20.1720.10">
    <property type="entry name" value="Multidrug resistance protein D"/>
    <property type="match status" value="1"/>
</dbReference>
<feature type="transmembrane region" description="Helical" evidence="8">
    <location>
        <begin position="489"/>
        <end position="509"/>
    </location>
</feature>
<dbReference type="PANTHER" id="PTHR42718">
    <property type="entry name" value="MAJOR FACILITATOR SUPERFAMILY MULTIDRUG TRANSPORTER MFSC"/>
    <property type="match status" value="1"/>
</dbReference>
<evidence type="ECO:0000256" key="4">
    <source>
        <dbReference type="ARBA" id="ARBA00022692"/>
    </source>
</evidence>
<name>A0A401YVS1_9ACTN</name>
<dbReference type="PROSITE" id="PS50850">
    <property type="entry name" value="MFS"/>
    <property type="match status" value="1"/>
</dbReference>